<dbReference type="RefSeq" id="XP_037162358.1">
    <property type="nucleotide sequence ID" value="XM_037310794.1"/>
</dbReference>
<keyword evidence="3" id="KW-1185">Reference proteome</keyword>
<dbReference type="AlphaFoldDB" id="A0A8H6FQP1"/>
<accession>A0A8H6FQP1</accession>
<protein>
    <submittedName>
        <fullName evidence="2">Uncharacterized protein</fullName>
    </submittedName>
</protein>
<gene>
    <name evidence="2" type="ORF">HO173_008898</name>
</gene>
<comment type="caution">
    <text evidence="2">The sequence shown here is derived from an EMBL/GenBank/DDBJ whole genome shotgun (WGS) entry which is preliminary data.</text>
</comment>
<evidence type="ECO:0000313" key="3">
    <source>
        <dbReference type="Proteomes" id="UP000578531"/>
    </source>
</evidence>
<proteinExistence type="predicted"/>
<dbReference type="Proteomes" id="UP000578531">
    <property type="component" value="Unassembled WGS sequence"/>
</dbReference>
<feature type="compositionally biased region" description="Low complexity" evidence="1">
    <location>
        <begin position="37"/>
        <end position="56"/>
    </location>
</feature>
<evidence type="ECO:0000313" key="2">
    <source>
        <dbReference type="EMBL" id="KAF6232935.1"/>
    </source>
</evidence>
<organism evidence="2 3">
    <name type="scientific">Letharia columbiana</name>
    <dbReference type="NCBI Taxonomy" id="112416"/>
    <lineage>
        <taxon>Eukaryota</taxon>
        <taxon>Fungi</taxon>
        <taxon>Dikarya</taxon>
        <taxon>Ascomycota</taxon>
        <taxon>Pezizomycotina</taxon>
        <taxon>Lecanoromycetes</taxon>
        <taxon>OSLEUM clade</taxon>
        <taxon>Lecanoromycetidae</taxon>
        <taxon>Lecanorales</taxon>
        <taxon>Lecanorineae</taxon>
        <taxon>Parmeliaceae</taxon>
        <taxon>Letharia</taxon>
    </lineage>
</organism>
<dbReference type="EMBL" id="JACCJC010000044">
    <property type="protein sequence ID" value="KAF6232935.1"/>
    <property type="molecule type" value="Genomic_DNA"/>
</dbReference>
<evidence type="ECO:0000256" key="1">
    <source>
        <dbReference type="SAM" id="MobiDB-lite"/>
    </source>
</evidence>
<feature type="region of interest" description="Disordered" evidence="1">
    <location>
        <begin position="35"/>
        <end position="56"/>
    </location>
</feature>
<reference evidence="2 3" key="1">
    <citation type="journal article" date="2020" name="Genomics">
        <title>Complete, high-quality genomes from long-read metagenomic sequencing of two wolf lichen thalli reveals enigmatic genome architecture.</title>
        <authorList>
            <person name="McKenzie S.K."/>
            <person name="Walston R.F."/>
            <person name="Allen J.L."/>
        </authorList>
    </citation>
    <scope>NUCLEOTIDE SEQUENCE [LARGE SCALE GENOMIC DNA]</scope>
    <source>
        <strain evidence="2">WasteWater2</strain>
    </source>
</reference>
<name>A0A8H6FQP1_9LECA</name>
<sequence length="56" mass="5766">MDLSDNSGGSGMCCPLTTHSFSATAMSARRKVSKVVSDSTRASGRSSRTALTLSTP</sequence>
<dbReference type="GeneID" id="59290552"/>